<proteinExistence type="predicted"/>
<name>A0A6L8MFL7_9BURK</name>
<accession>A0A6L8MFL7</accession>
<dbReference type="AlphaFoldDB" id="A0A6L8MFL7"/>
<dbReference type="RefSeq" id="WP_161017961.1">
    <property type="nucleotide sequence ID" value="NZ_WWCP01000001.1"/>
</dbReference>
<reference evidence="1 2" key="1">
    <citation type="submission" date="2019-12" db="EMBL/GenBank/DDBJ databases">
        <title>Novel species isolated from a subtropical stream in China.</title>
        <authorList>
            <person name="Lu H."/>
        </authorList>
    </citation>
    <scope>NUCLEOTIDE SEQUENCE [LARGE SCALE GENOMIC DNA]</scope>
    <source>
        <strain evidence="1 2">FT50W</strain>
    </source>
</reference>
<evidence type="ECO:0000313" key="2">
    <source>
        <dbReference type="Proteomes" id="UP000474565"/>
    </source>
</evidence>
<comment type="caution">
    <text evidence="1">The sequence shown here is derived from an EMBL/GenBank/DDBJ whole genome shotgun (WGS) entry which is preliminary data.</text>
</comment>
<gene>
    <name evidence="1" type="ORF">GTP44_01075</name>
</gene>
<sequence>MQISNDELARILGRIEAKLDAHGVGLANLEQKVTRRLDEHDQRLREVEIANPKKLADSIKDHEQRIQALEKGAAKAGVLAGVGTSVVVGALIEFIRRQIGH</sequence>
<organism evidence="1 2">
    <name type="scientific">Duganella lactea</name>
    <dbReference type="NCBI Taxonomy" id="2692173"/>
    <lineage>
        <taxon>Bacteria</taxon>
        <taxon>Pseudomonadati</taxon>
        <taxon>Pseudomonadota</taxon>
        <taxon>Betaproteobacteria</taxon>
        <taxon>Burkholderiales</taxon>
        <taxon>Oxalobacteraceae</taxon>
        <taxon>Telluria group</taxon>
        <taxon>Duganella</taxon>
    </lineage>
</organism>
<protein>
    <submittedName>
        <fullName evidence="1">Uncharacterized protein</fullName>
    </submittedName>
</protein>
<dbReference type="Proteomes" id="UP000474565">
    <property type="component" value="Unassembled WGS sequence"/>
</dbReference>
<dbReference type="EMBL" id="WWCP01000001">
    <property type="protein sequence ID" value="MYM80552.1"/>
    <property type="molecule type" value="Genomic_DNA"/>
</dbReference>
<evidence type="ECO:0000313" key="1">
    <source>
        <dbReference type="EMBL" id="MYM80552.1"/>
    </source>
</evidence>